<organism evidence="3 4">
    <name type="scientific">Stylosanthes scabra</name>
    <dbReference type="NCBI Taxonomy" id="79078"/>
    <lineage>
        <taxon>Eukaryota</taxon>
        <taxon>Viridiplantae</taxon>
        <taxon>Streptophyta</taxon>
        <taxon>Embryophyta</taxon>
        <taxon>Tracheophyta</taxon>
        <taxon>Spermatophyta</taxon>
        <taxon>Magnoliopsida</taxon>
        <taxon>eudicotyledons</taxon>
        <taxon>Gunneridae</taxon>
        <taxon>Pentapetalae</taxon>
        <taxon>rosids</taxon>
        <taxon>fabids</taxon>
        <taxon>Fabales</taxon>
        <taxon>Fabaceae</taxon>
        <taxon>Papilionoideae</taxon>
        <taxon>50 kb inversion clade</taxon>
        <taxon>dalbergioids sensu lato</taxon>
        <taxon>Dalbergieae</taxon>
        <taxon>Pterocarpus clade</taxon>
        <taxon>Stylosanthes</taxon>
    </lineage>
</organism>
<feature type="coiled-coil region" evidence="1">
    <location>
        <begin position="72"/>
        <end position="99"/>
    </location>
</feature>
<keyword evidence="1" id="KW-0175">Coiled coil</keyword>
<keyword evidence="4" id="KW-1185">Reference proteome</keyword>
<dbReference type="InterPro" id="IPR004827">
    <property type="entry name" value="bZIP"/>
</dbReference>
<dbReference type="Proteomes" id="UP001341840">
    <property type="component" value="Unassembled WGS sequence"/>
</dbReference>
<gene>
    <name evidence="3" type="ORF">PIB30_033082</name>
</gene>
<dbReference type="Pfam" id="PF00170">
    <property type="entry name" value="bZIP_1"/>
    <property type="match status" value="1"/>
</dbReference>
<dbReference type="SUPFAM" id="SSF57959">
    <property type="entry name" value="Leucine zipper domain"/>
    <property type="match status" value="1"/>
</dbReference>
<name>A0ABU6QCC0_9FABA</name>
<reference evidence="3 4" key="1">
    <citation type="journal article" date="2023" name="Plants (Basel)">
        <title>Bridging the Gap: Combining Genomics and Transcriptomics Approaches to Understand Stylosanthes scabra, an Orphan Legume from the Brazilian Caatinga.</title>
        <authorList>
            <person name="Ferreira-Neto J.R.C."/>
            <person name="da Silva M.D."/>
            <person name="Binneck E."/>
            <person name="de Melo N.F."/>
            <person name="da Silva R.H."/>
            <person name="de Melo A.L.T.M."/>
            <person name="Pandolfi V."/>
            <person name="Bustamante F.O."/>
            <person name="Brasileiro-Vidal A.C."/>
            <person name="Benko-Iseppon A.M."/>
        </authorList>
    </citation>
    <scope>NUCLEOTIDE SEQUENCE [LARGE SCALE GENOMIC DNA]</scope>
    <source>
        <tissue evidence="3">Leaves</tissue>
    </source>
</reference>
<feature type="domain" description="BZIP" evidence="2">
    <location>
        <begin position="48"/>
        <end position="109"/>
    </location>
</feature>
<accession>A0ABU6QCC0</accession>
<dbReference type="Gene3D" id="1.20.5.170">
    <property type="match status" value="1"/>
</dbReference>
<evidence type="ECO:0000313" key="4">
    <source>
        <dbReference type="Proteomes" id="UP001341840"/>
    </source>
</evidence>
<protein>
    <recommendedName>
        <fullName evidence="2">BZIP domain-containing protein</fullName>
    </recommendedName>
</protein>
<dbReference type="SMART" id="SM00338">
    <property type="entry name" value="BRLZ"/>
    <property type="match status" value="1"/>
</dbReference>
<dbReference type="InterPro" id="IPR046347">
    <property type="entry name" value="bZIP_sf"/>
</dbReference>
<proteinExistence type="predicted"/>
<comment type="caution">
    <text evidence="3">The sequence shown here is derived from an EMBL/GenBank/DDBJ whole genome shotgun (WGS) entry which is preliminary data.</text>
</comment>
<sequence length="171" mass="19718">MKISSKRKIDEVSMPLENGSNFLIQHHNSIEYNISEIGVTSILVLQQEEDIKKSILNKVSAQKDRIKKELYVMILEGKLKALEEEIATLVQKIDALRNEHPSLLLEQNKLKLQMAIIERGNTLQEVEIEKIIVEKMKQTELQKEEAMENQLRLLKNIGTKIAKWSSSSLRN</sequence>
<evidence type="ECO:0000313" key="3">
    <source>
        <dbReference type="EMBL" id="MED6109386.1"/>
    </source>
</evidence>
<dbReference type="EMBL" id="JASCZI010000148">
    <property type="protein sequence ID" value="MED6109386.1"/>
    <property type="molecule type" value="Genomic_DNA"/>
</dbReference>
<evidence type="ECO:0000259" key="2">
    <source>
        <dbReference type="SMART" id="SM00338"/>
    </source>
</evidence>
<evidence type="ECO:0000256" key="1">
    <source>
        <dbReference type="SAM" id="Coils"/>
    </source>
</evidence>